<dbReference type="CDD" id="cd18577">
    <property type="entry name" value="ABC_6TM_Pgp_ABCB1_D1_like"/>
    <property type="match status" value="1"/>
</dbReference>
<keyword evidence="14" id="KW-1185">Reference proteome</keyword>
<sequence length="1251" mass="137254">MGTGEKRMEETKKSEVSDSSRNESPEIGPAEGYARIFRYATATEYSMQAITGFCAIGSGVGMAMVNLVFGRFITVITDYTTGASSAAGFRSDASKLALGFFIIGIGRFILSYGYSTLFTLAAYRITRNIRYLYLKAGLSQEIAYFDAGIGGSIAMQATSNGKLIQAGISEKLGLVVQGLACFTAAFVLAFVTQWKLTLICCCIAPATLLVMGISSAMEASIEGKILKIHADGGSFAESILSSARNVQAFDLRTRLVRDFDKYLQEAHKLGNKKNVILGFMFSTEYFIIFAGMGLCFWQSIRMIATGEVEKPGDVFIVLMSVIVASSSLTAITPYLIDFSRAASSAAELFRLMDRASAIDPFDDSGEQPSEVEGTIDCENIKFSYPMRPGVTVLENFCLRIPAGKVTALVGASGSGKSTIIGLIERWYSPLSGSVKLDGRPIDTLNVQWLRKHVRLVQQEPVLFSGTVYDNIVNGLVGTPWEKDSRQDKMTRVQEAAKVAFAHDFISMLPDGYDTVIGERGGLLSGGQKQRVAIARSVISQPRILLLDEATSALDPHAEEVVQKALDNVSKGRTTVTIAHKLATIRNADNIVVMDSGRIVEQGTHHSLLEADGVYARLVQAQDLSVVSQPGSESDASSETDQDEVAKTELPGPTRTVTRYSTTTRERLELDLDRDNYDKWKRLGLFSTIWRIVKTTPELRLMYFMLAMACLGAAAAYPGQAILMSRFIEVFKFTGSEMQKKGNFFALMFLTLNHKYRKEIINDMLRQDLRFFDRPENTTGALSSRVDSYPQAVFELMGFNVALIFVSVVGVLSCCVVALAYGWRLGVVIIFAGLPPLLASGYARIRMESAMETKISKRFSASASIASEAISAIRTVSSLAIESSVLENYTNELEHAISDSKRPIMLIMLPFAFTQSVEYAFQALGFWYGCRLVSFGDLTMVNFFAAFLAVFFSGQQASILFGFAGSMTKACGAANYLFWLEQLQPTIRETDENRDNGPKGFQALDIKKVQFSYPMRPDARVLRGVNLQIKKGQFVAFVGASGCGKSTMIAMLERFYDPVSGHLVLDGTNLDAMNPWSFRREVALVQQEPKLYPGTIRDNISMGVPTDDINAVRESDIIEACRSANAWDFISSLPEGLNTPCGSNGLQLSGGQRQRIAIARALIRNPRILLLDEATSALDTQSERVVQDALNEAAKTGNRITIAVAHRLSTVRHADMICVFYNGKILEAGTHENLLANSEMYRKMCEAQNLNG</sequence>
<feature type="compositionally biased region" description="Basic and acidic residues" evidence="9">
    <location>
        <begin position="1"/>
        <end position="24"/>
    </location>
</feature>
<comment type="subcellular location">
    <subcellularLocation>
        <location evidence="2">Endomembrane system</location>
    </subcellularLocation>
    <subcellularLocation>
        <location evidence="1">Membrane</location>
        <topology evidence="1">Multi-pass membrane protein</topology>
    </subcellularLocation>
</comment>
<dbReference type="GO" id="GO:0016887">
    <property type="term" value="F:ATP hydrolysis activity"/>
    <property type="evidence" value="ECO:0007669"/>
    <property type="project" value="InterPro"/>
</dbReference>
<feature type="transmembrane region" description="Helical" evidence="10">
    <location>
        <begin position="172"/>
        <end position="190"/>
    </location>
</feature>
<evidence type="ECO:0000256" key="8">
    <source>
        <dbReference type="ARBA" id="ARBA00023136"/>
    </source>
</evidence>
<dbReference type="SMART" id="SM00382">
    <property type="entry name" value="AAA"/>
    <property type="match status" value="2"/>
</dbReference>
<name>A0A166V2Y1_9PEZI</name>
<feature type="transmembrane region" description="Helical" evidence="10">
    <location>
        <begin position="275"/>
        <end position="294"/>
    </location>
</feature>
<dbReference type="PROSITE" id="PS50929">
    <property type="entry name" value="ABC_TM1F"/>
    <property type="match status" value="2"/>
</dbReference>
<dbReference type="CDD" id="cd03249">
    <property type="entry name" value="ABC_MTABC3_MDL1_MDL2"/>
    <property type="match status" value="2"/>
</dbReference>
<proteinExistence type="inferred from homology"/>
<dbReference type="PROSITE" id="PS50893">
    <property type="entry name" value="ABC_TRANSPORTER_2"/>
    <property type="match status" value="2"/>
</dbReference>
<evidence type="ECO:0000256" key="2">
    <source>
        <dbReference type="ARBA" id="ARBA00004308"/>
    </source>
</evidence>
<comment type="similarity">
    <text evidence="3">Belongs to the ABC transporter superfamily. ABCB family. Multidrug resistance exporter (TC 3.A.1.201) subfamily.</text>
</comment>
<feature type="transmembrane region" description="Helical" evidence="10">
    <location>
        <begin position="196"/>
        <end position="217"/>
    </location>
</feature>
<dbReference type="InterPro" id="IPR017871">
    <property type="entry name" value="ABC_transporter-like_CS"/>
</dbReference>
<dbReference type="InterPro" id="IPR036640">
    <property type="entry name" value="ABC1_TM_sf"/>
</dbReference>
<keyword evidence="4 10" id="KW-0812">Transmembrane</keyword>
<feature type="region of interest" description="Disordered" evidence="9">
    <location>
        <begin position="1"/>
        <end position="27"/>
    </location>
</feature>
<dbReference type="GO" id="GO:0012505">
    <property type="term" value="C:endomembrane system"/>
    <property type="evidence" value="ECO:0007669"/>
    <property type="project" value="UniProtKB-SubCell"/>
</dbReference>
<comment type="caution">
    <text evidence="13">The sequence shown here is derived from an EMBL/GenBank/DDBJ whole genome shotgun (WGS) entry which is preliminary data.</text>
</comment>
<gene>
    <name evidence="13" type="ORF">CT0861_09168</name>
</gene>
<evidence type="ECO:0000256" key="6">
    <source>
        <dbReference type="ARBA" id="ARBA00022840"/>
    </source>
</evidence>
<evidence type="ECO:0000259" key="12">
    <source>
        <dbReference type="PROSITE" id="PS50929"/>
    </source>
</evidence>
<feature type="transmembrane region" description="Helical" evidence="10">
    <location>
        <begin position="826"/>
        <end position="844"/>
    </location>
</feature>
<dbReference type="AlphaFoldDB" id="A0A166V2Y1"/>
<dbReference type="Gene3D" id="3.40.50.300">
    <property type="entry name" value="P-loop containing nucleotide triphosphate hydrolases"/>
    <property type="match status" value="2"/>
</dbReference>
<dbReference type="EMBL" id="LFIV01000036">
    <property type="protein sequence ID" value="KZL74102.1"/>
    <property type="molecule type" value="Genomic_DNA"/>
</dbReference>
<feature type="transmembrane region" description="Helical" evidence="10">
    <location>
        <begin position="800"/>
        <end position="820"/>
    </location>
</feature>
<feature type="transmembrane region" description="Helical" evidence="10">
    <location>
        <begin position="903"/>
        <end position="927"/>
    </location>
</feature>
<dbReference type="Gene3D" id="1.20.1560.10">
    <property type="entry name" value="ABC transporter type 1, transmembrane domain"/>
    <property type="match status" value="2"/>
</dbReference>
<dbReference type="Proteomes" id="UP000076552">
    <property type="component" value="Unassembled WGS sequence"/>
</dbReference>
<keyword evidence="7 10" id="KW-1133">Transmembrane helix</keyword>
<feature type="transmembrane region" description="Helical" evidence="10">
    <location>
        <begin position="700"/>
        <end position="717"/>
    </location>
</feature>
<keyword evidence="8 10" id="KW-0472">Membrane</keyword>
<evidence type="ECO:0000256" key="10">
    <source>
        <dbReference type="SAM" id="Phobius"/>
    </source>
</evidence>
<dbReference type="PROSITE" id="PS00211">
    <property type="entry name" value="ABC_TRANSPORTER_1"/>
    <property type="match status" value="2"/>
</dbReference>
<dbReference type="InterPro" id="IPR027417">
    <property type="entry name" value="P-loop_NTPase"/>
</dbReference>
<dbReference type="SUPFAM" id="SSF52540">
    <property type="entry name" value="P-loop containing nucleoside triphosphate hydrolases"/>
    <property type="match status" value="2"/>
</dbReference>
<evidence type="ECO:0000256" key="3">
    <source>
        <dbReference type="ARBA" id="ARBA00007577"/>
    </source>
</evidence>
<dbReference type="Pfam" id="PF00664">
    <property type="entry name" value="ABC_membrane"/>
    <property type="match status" value="2"/>
</dbReference>
<dbReference type="InterPro" id="IPR039421">
    <property type="entry name" value="Type_1_exporter"/>
</dbReference>
<keyword evidence="5" id="KW-0547">Nucleotide-binding</keyword>
<dbReference type="GO" id="GO:0005524">
    <property type="term" value="F:ATP binding"/>
    <property type="evidence" value="ECO:0007669"/>
    <property type="project" value="UniProtKB-KW"/>
</dbReference>
<dbReference type="InterPro" id="IPR003439">
    <property type="entry name" value="ABC_transporter-like_ATP-bd"/>
</dbReference>
<evidence type="ECO:0000256" key="5">
    <source>
        <dbReference type="ARBA" id="ARBA00022741"/>
    </source>
</evidence>
<dbReference type="FunFam" id="3.40.50.300:FF:000913">
    <property type="entry name" value="ABC multidrug transporter SitT"/>
    <property type="match status" value="1"/>
</dbReference>
<feature type="transmembrane region" description="Helical" evidence="10">
    <location>
        <begin position="96"/>
        <end position="123"/>
    </location>
</feature>
<evidence type="ECO:0000256" key="1">
    <source>
        <dbReference type="ARBA" id="ARBA00004141"/>
    </source>
</evidence>
<feature type="domain" description="ABC transmembrane type-1" evidence="12">
    <location>
        <begin position="49"/>
        <end position="340"/>
    </location>
</feature>
<evidence type="ECO:0000313" key="13">
    <source>
        <dbReference type="EMBL" id="KZL74102.1"/>
    </source>
</evidence>
<dbReference type="GO" id="GO:0015421">
    <property type="term" value="F:ABC-type oligopeptide transporter activity"/>
    <property type="evidence" value="ECO:0007669"/>
    <property type="project" value="TreeGrafter"/>
</dbReference>
<dbReference type="STRING" id="708197.A0A166V2Y1"/>
<reference evidence="13 14" key="1">
    <citation type="submission" date="2015-06" db="EMBL/GenBank/DDBJ databases">
        <title>Survival trade-offs in plant roots during colonization by closely related pathogenic and mutualistic fungi.</title>
        <authorList>
            <person name="Hacquard S."/>
            <person name="Kracher B."/>
            <person name="Hiruma K."/>
            <person name="Weinman A."/>
            <person name="Muench P."/>
            <person name="Garrido Oter R."/>
            <person name="Ver Loren van Themaat E."/>
            <person name="Dallerey J.-F."/>
            <person name="Damm U."/>
            <person name="Henrissat B."/>
            <person name="Lespinet O."/>
            <person name="Thon M."/>
            <person name="Kemen E."/>
            <person name="McHardy A.C."/>
            <person name="Schulze-Lefert P."/>
            <person name="O'Connell R.J."/>
        </authorList>
    </citation>
    <scope>NUCLEOTIDE SEQUENCE [LARGE SCALE GENOMIC DNA]</scope>
    <source>
        <strain evidence="13 14">0861</strain>
    </source>
</reference>
<evidence type="ECO:0000256" key="9">
    <source>
        <dbReference type="SAM" id="MobiDB-lite"/>
    </source>
</evidence>
<dbReference type="FunFam" id="3.40.50.300:FF:001530">
    <property type="entry name" value="ABC multidrug transporter (Eurofung)"/>
    <property type="match status" value="1"/>
</dbReference>
<feature type="domain" description="ABC transporter" evidence="11">
    <location>
        <begin position="1000"/>
        <end position="1246"/>
    </location>
</feature>
<dbReference type="InterPro" id="IPR011527">
    <property type="entry name" value="ABC1_TM_dom"/>
</dbReference>
<dbReference type="SUPFAM" id="SSF90123">
    <property type="entry name" value="ABC transporter transmembrane region"/>
    <property type="match status" value="2"/>
</dbReference>
<dbReference type="CDD" id="cd18578">
    <property type="entry name" value="ABC_6TM_Pgp_ABCB1_D2_like"/>
    <property type="match status" value="1"/>
</dbReference>
<feature type="transmembrane region" description="Helical" evidence="10">
    <location>
        <begin position="314"/>
        <end position="336"/>
    </location>
</feature>
<feature type="domain" description="ABC transporter" evidence="11">
    <location>
        <begin position="375"/>
        <end position="620"/>
    </location>
</feature>
<dbReference type="GO" id="GO:0005743">
    <property type="term" value="C:mitochondrial inner membrane"/>
    <property type="evidence" value="ECO:0007669"/>
    <property type="project" value="TreeGrafter"/>
</dbReference>
<feature type="domain" description="ABC transmembrane type-1" evidence="12">
    <location>
        <begin position="743"/>
        <end position="968"/>
    </location>
</feature>
<keyword evidence="6" id="KW-0067">ATP-binding</keyword>
<dbReference type="PANTHER" id="PTHR43394">
    <property type="entry name" value="ATP-DEPENDENT PERMEASE MDL1, MITOCHONDRIAL"/>
    <property type="match status" value="1"/>
</dbReference>
<accession>A0A166V2Y1</accession>
<evidence type="ECO:0000259" key="11">
    <source>
        <dbReference type="PROSITE" id="PS50893"/>
    </source>
</evidence>
<organism evidence="13 14">
    <name type="scientific">Colletotrichum tofieldiae</name>
    <dbReference type="NCBI Taxonomy" id="708197"/>
    <lineage>
        <taxon>Eukaryota</taxon>
        <taxon>Fungi</taxon>
        <taxon>Dikarya</taxon>
        <taxon>Ascomycota</taxon>
        <taxon>Pezizomycotina</taxon>
        <taxon>Sordariomycetes</taxon>
        <taxon>Hypocreomycetidae</taxon>
        <taxon>Glomerellales</taxon>
        <taxon>Glomerellaceae</taxon>
        <taxon>Colletotrichum</taxon>
        <taxon>Colletotrichum spaethianum species complex</taxon>
    </lineage>
</organism>
<dbReference type="PANTHER" id="PTHR43394:SF27">
    <property type="entry name" value="ATP-DEPENDENT TRANSLOCASE ABCB1-LIKE"/>
    <property type="match status" value="1"/>
</dbReference>
<evidence type="ECO:0000313" key="14">
    <source>
        <dbReference type="Proteomes" id="UP000076552"/>
    </source>
</evidence>
<feature type="region of interest" description="Disordered" evidence="9">
    <location>
        <begin position="627"/>
        <end position="654"/>
    </location>
</feature>
<dbReference type="Pfam" id="PF00005">
    <property type="entry name" value="ABC_tran"/>
    <property type="match status" value="2"/>
</dbReference>
<feature type="transmembrane region" description="Helical" evidence="10">
    <location>
        <begin position="53"/>
        <end position="76"/>
    </location>
</feature>
<dbReference type="GO" id="GO:0090374">
    <property type="term" value="P:oligopeptide export from mitochondrion"/>
    <property type="evidence" value="ECO:0007669"/>
    <property type="project" value="TreeGrafter"/>
</dbReference>
<evidence type="ECO:0000256" key="7">
    <source>
        <dbReference type="ARBA" id="ARBA00022989"/>
    </source>
</evidence>
<dbReference type="InterPro" id="IPR003593">
    <property type="entry name" value="AAA+_ATPase"/>
</dbReference>
<protein>
    <submittedName>
        <fullName evidence="13">ABC transporter</fullName>
    </submittedName>
</protein>
<evidence type="ECO:0000256" key="4">
    <source>
        <dbReference type="ARBA" id="ARBA00022692"/>
    </source>
</evidence>